<evidence type="ECO:0000256" key="3">
    <source>
        <dbReference type="ARBA" id="ARBA00022729"/>
    </source>
</evidence>
<comment type="subcellular location">
    <subcellularLocation>
        <location evidence="1">Membrane</location>
        <topology evidence="1">Single-pass membrane protein</topology>
    </subcellularLocation>
</comment>
<dbReference type="GO" id="GO:0004888">
    <property type="term" value="F:transmembrane signaling receptor activity"/>
    <property type="evidence" value="ECO:0000318"/>
    <property type="project" value="GO_Central"/>
</dbReference>
<evidence type="ECO:0000256" key="2">
    <source>
        <dbReference type="ARBA" id="ARBA00022692"/>
    </source>
</evidence>
<dbReference type="InParanoid" id="A0A7M7NPB4"/>
<evidence type="ECO:0000256" key="7">
    <source>
        <dbReference type="SAM" id="MobiDB-lite"/>
    </source>
</evidence>
<dbReference type="RefSeq" id="XP_030839456.1">
    <property type="nucleotide sequence ID" value="XM_030983596.1"/>
</dbReference>
<evidence type="ECO:0000313" key="10">
    <source>
        <dbReference type="Proteomes" id="UP000007110"/>
    </source>
</evidence>
<sequence length="209" mass="22095">MISADVRLVGGPTSNKGTVETREDGDEADLSECILKPTGCETAGAASCHGEGYLGCFAEKHPDPVLSGIHEPNNSNMTISYCIDICMSSSSANYTYAGVERGYECFCGEASDNYTLHGIVSDDYCDFKCSGDPTESCGGVGFIAIFTIHVETSETTPAVVSTAKVDEVTIQLSSEMTSHTRDAVTSSTMTTLLSTPTTLQQNCNFTDTA</sequence>
<evidence type="ECO:0000259" key="8">
    <source>
        <dbReference type="PROSITE" id="PS51212"/>
    </source>
</evidence>
<dbReference type="PROSITE" id="PS51212">
    <property type="entry name" value="WSC"/>
    <property type="match status" value="1"/>
</dbReference>
<dbReference type="OrthoDB" id="2019572at2759"/>
<evidence type="ECO:0000313" key="9">
    <source>
        <dbReference type="EnsemblMetazoa" id="XP_030839456"/>
    </source>
</evidence>
<dbReference type="Proteomes" id="UP000007110">
    <property type="component" value="Unassembled WGS sequence"/>
</dbReference>
<feature type="domain" description="WSC" evidence="8">
    <location>
        <begin position="50"/>
        <end position="149"/>
    </location>
</feature>
<accession>A0A7M7NPB4</accession>
<evidence type="ECO:0000256" key="4">
    <source>
        <dbReference type="ARBA" id="ARBA00022989"/>
    </source>
</evidence>
<keyword evidence="10" id="KW-1185">Reference proteome</keyword>
<keyword evidence="3" id="KW-0732">Signal</keyword>
<dbReference type="GeneID" id="115923218"/>
<dbReference type="Pfam" id="PF01822">
    <property type="entry name" value="WSC"/>
    <property type="match status" value="1"/>
</dbReference>
<organism evidence="9 10">
    <name type="scientific">Strongylocentrotus purpuratus</name>
    <name type="common">Purple sea urchin</name>
    <dbReference type="NCBI Taxonomy" id="7668"/>
    <lineage>
        <taxon>Eukaryota</taxon>
        <taxon>Metazoa</taxon>
        <taxon>Echinodermata</taxon>
        <taxon>Eleutherozoa</taxon>
        <taxon>Echinozoa</taxon>
        <taxon>Echinoidea</taxon>
        <taxon>Euechinoidea</taxon>
        <taxon>Echinacea</taxon>
        <taxon>Camarodonta</taxon>
        <taxon>Echinidea</taxon>
        <taxon>Strongylocentrotidae</taxon>
        <taxon>Strongylocentrotus</taxon>
    </lineage>
</organism>
<name>A0A7M7NPB4_STRPU</name>
<keyword evidence="2" id="KW-0812">Transmembrane</keyword>
<dbReference type="InterPro" id="IPR051836">
    <property type="entry name" value="Kremen_rcpt"/>
</dbReference>
<dbReference type="OMA" id="NENECYC"/>
<dbReference type="GO" id="GO:0007165">
    <property type="term" value="P:signal transduction"/>
    <property type="evidence" value="ECO:0000318"/>
    <property type="project" value="GO_Central"/>
</dbReference>
<feature type="region of interest" description="Disordered" evidence="7">
    <location>
        <begin position="1"/>
        <end position="24"/>
    </location>
</feature>
<keyword evidence="6" id="KW-0325">Glycoprotein</keyword>
<dbReference type="AlphaFoldDB" id="A0A7M7NPB4"/>
<dbReference type="EnsemblMetazoa" id="XM_030983596">
    <property type="protein sequence ID" value="XP_030839456"/>
    <property type="gene ID" value="LOC115923218"/>
</dbReference>
<reference evidence="10" key="1">
    <citation type="submission" date="2015-02" db="EMBL/GenBank/DDBJ databases">
        <title>Genome sequencing for Strongylocentrotus purpuratus.</title>
        <authorList>
            <person name="Murali S."/>
            <person name="Liu Y."/>
            <person name="Vee V."/>
            <person name="English A."/>
            <person name="Wang M."/>
            <person name="Skinner E."/>
            <person name="Han Y."/>
            <person name="Muzny D.M."/>
            <person name="Worley K.C."/>
            <person name="Gibbs R.A."/>
        </authorList>
    </citation>
    <scope>NUCLEOTIDE SEQUENCE</scope>
</reference>
<reference evidence="9" key="2">
    <citation type="submission" date="2021-01" db="UniProtKB">
        <authorList>
            <consortium name="EnsemblMetazoa"/>
        </authorList>
    </citation>
    <scope>IDENTIFICATION</scope>
</reference>
<evidence type="ECO:0000256" key="6">
    <source>
        <dbReference type="ARBA" id="ARBA00023180"/>
    </source>
</evidence>
<dbReference type="PANTHER" id="PTHR24269">
    <property type="entry name" value="KREMEN PROTEIN"/>
    <property type="match status" value="1"/>
</dbReference>
<keyword evidence="5" id="KW-0472">Membrane</keyword>
<protein>
    <recommendedName>
        <fullName evidence="8">WSC domain-containing protein</fullName>
    </recommendedName>
</protein>
<proteinExistence type="predicted"/>
<dbReference type="GO" id="GO:0005886">
    <property type="term" value="C:plasma membrane"/>
    <property type="evidence" value="ECO:0000318"/>
    <property type="project" value="GO_Central"/>
</dbReference>
<evidence type="ECO:0000256" key="1">
    <source>
        <dbReference type="ARBA" id="ARBA00004167"/>
    </source>
</evidence>
<dbReference type="SMART" id="SM00321">
    <property type="entry name" value="WSC"/>
    <property type="match status" value="1"/>
</dbReference>
<dbReference type="InterPro" id="IPR002889">
    <property type="entry name" value="WSC_carb-bd"/>
</dbReference>
<dbReference type="PANTHER" id="PTHR24269:SF16">
    <property type="entry name" value="PROTEIN SLG1"/>
    <property type="match status" value="1"/>
</dbReference>
<evidence type="ECO:0000256" key="5">
    <source>
        <dbReference type="ARBA" id="ARBA00023136"/>
    </source>
</evidence>
<keyword evidence="4" id="KW-1133">Transmembrane helix</keyword>
<dbReference type="KEGG" id="spu:115923218"/>